<dbReference type="PANTHER" id="PTHR34512">
    <property type="entry name" value="CELL SURFACE PROTEIN"/>
    <property type="match status" value="1"/>
</dbReference>
<proteinExistence type="predicted"/>
<dbReference type="Pfam" id="PF13360">
    <property type="entry name" value="PQQ_2"/>
    <property type="match status" value="1"/>
</dbReference>
<comment type="caution">
    <text evidence="2">The sequence shown here is derived from an EMBL/GenBank/DDBJ whole genome shotgun (WGS) entry which is preliminary data.</text>
</comment>
<protein>
    <recommendedName>
        <fullName evidence="1">Pyrrolo-quinoline quinone repeat domain-containing protein</fullName>
    </recommendedName>
</protein>
<dbReference type="InterPro" id="IPR015943">
    <property type="entry name" value="WD40/YVTN_repeat-like_dom_sf"/>
</dbReference>
<evidence type="ECO:0000313" key="3">
    <source>
        <dbReference type="Proteomes" id="UP000751614"/>
    </source>
</evidence>
<dbReference type="RefSeq" id="WP_138834039.1">
    <property type="nucleotide sequence ID" value="NZ_VCNI01000001.1"/>
</dbReference>
<dbReference type="InterPro" id="IPR011047">
    <property type="entry name" value="Quinoprotein_ADH-like_sf"/>
</dbReference>
<evidence type="ECO:0000313" key="2">
    <source>
        <dbReference type="EMBL" id="TMU57008.1"/>
    </source>
</evidence>
<evidence type="ECO:0000259" key="1">
    <source>
        <dbReference type="Pfam" id="PF13360"/>
    </source>
</evidence>
<dbReference type="SUPFAM" id="SSF50998">
    <property type="entry name" value="Quinoprotein alcohol dehydrogenase-like"/>
    <property type="match status" value="2"/>
</dbReference>
<name>A0ABY2WQ19_9FLAO</name>
<accession>A0ABY2WQ19</accession>
<gene>
    <name evidence="2" type="ORF">FGG15_05525</name>
</gene>
<keyword evidence="3" id="KW-1185">Reference proteome</keyword>
<feature type="domain" description="Pyrrolo-quinoline quinone repeat" evidence="1">
    <location>
        <begin position="60"/>
        <end position="323"/>
    </location>
</feature>
<dbReference type="Gene3D" id="2.130.10.10">
    <property type="entry name" value="YVTN repeat-like/Quinoprotein amine dehydrogenase"/>
    <property type="match status" value="1"/>
</dbReference>
<dbReference type="InterPro" id="IPR002372">
    <property type="entry name" value="PQQ_rpt_dom"/>
</dbReference>
<dbReference type="EMBL" id="VCNI01000001">
    <property type="protein sequence ID" value="TMU57008.1"/>
    <property type="molecule type" value="Genomic_DNA"/>
</dbReference>
<reference evidence="2 3" key="1">
    <citation type="submission" date="2019-05" db="EMBL/GenBank/DDBJ databases">
        <title>Flagellimonas sp. AsT0115, sp. nov., isolated from a marine red algae, Asparagopsis taxiformis.</title>
        <authorList>
            <person name="Kim J."/>
            <person name="Jeong S.E."/>
            <person name="Jeon C.O."/>
        </authorList>
    </citation>
    <scope>NUCLEOTIDE SEQUENCE [LARGE SCALE GENOMIC DNA]</scope>
    <source>
        <strain evidence="2 3">AsT0115</strain>
    </source>
</reference>
<dbReference type="Proteomes" id="UP000751614">
    <property type="component" value="Unassembled WGS sequence"/>
</dbReference>
<organism evidence="2 3">
    <name type="scientific">Flagellimonas algicola</name>
    <dbReference type="NCBI Taxonomy" id="2583815"/>
    <lineage>
        <taxon>Bacteria</taxon>
        <taxon>Pseudomonadati</taxon>
        <taxon>Bacteroidota</taxon>
        <taxon>Flavobacteriia</taxon>
        <taxon>Flavobacteriales</taxon>
        <taxon>Flavobacteriaceae</taxon>
        <taxon>Flagellimonas</taxon>
    </lineage>
</organism>
<dbReference type="PANTHER" id="PTHR34512:SF30">
    <property type="entry name" value="OUTER MEMBRANE PROTEIN ASSEMBLY FACTOR BAMB"/>
    <property type="match status" value="1"/>
</dbReference>
<sequence length="529" mass="59801">MIKTITITITLAFSLVCEVTLQAQKNNNWPQPAGPNGNWAVKTDGKVPTEFSVTTGKNILWIAELPEGGQSGITIWDDTIFLSVMSPIYEVKEGQPIKGANILALCLDAKNGQIIWERELKGSAQSEYMYGFSDSSTPGPVTDGKHVWFYNASGNLSCFDFKGNRIWERTWNPVEELDGVHFPFNKQFEPFLTGDLVINMETHWKKNGKRVYGWNYLYGIDKETGEQRWISEDGLTHYNTPVMSKTVKGRSAALIGRGGHHDVPETPVGYSLIDLENGNRIWKYDTDEGLALYNATWNEDYAVWYTEKECVAHLVDSKTGKLQRKVSLTANADVRIYDAAQGSYSLQKNVDLQKDLGINVFPAWFTNIIVDDRLYFLCFKSGNYRNNIGPDYTIARADLKSGKVEYLQVPVQVTYKDGTKSYIWNQELTTETINSRGLDVSNDKRSRRDGWHWNFNGNPIVVNGKVYFTTMLGVVYCIDTTTDIFDESALISLNDLGPRGKTWSVNTPSYANGKLYHRTLKHLICIGEE</sequence>